<keyword evidence="7" id="KW-0676">Redox-active center</keyword>
<dbReference type="GO" id="GO:0045454">
    <property type="term" value="P:cell redox homeostasis"/>
    <property type="evidence" value="ECO:0007669"/>
    <property type="project" value="TreeGrafter"/>
</dbReference>
<dbReference type="PANTHER" id="PTHR42801">
    <property type="entry name" value="THIOREDOXIN-DEPENDENT PEROXIDE REDUCTASE"/>
    <property type="match status" value="1"/>
</dbReference>
<sequence>MTREHVPFEQELQRSIQKLQETSQTPVAIRAIFQQNTAALVQSGIAEHAKQRGEAAPNFALPNARGTILKLSDLLSRGPVVLTFYRGAWCPYCNLTLRAYQKHLPEIQQRGATLVAISPQTPDHSLATAEKWQLEFEVLSDESNQVARAYGLVFRMSEELRTLYQRFDNDLEAYNGDSSWELPMPGTFVIAQDGTIQLAFVDADYTHRLEPAEILDALHLIHK</sequence>
<dbReference type="EMBL" id="BIFQ01000002">
    <property type="protein sequence ID" value="GCE07791.1"/>
    <property type="molecule type" value="Genomic_DNA"/>
</dbReference>
<dbReference type="CDD" id="cd02970">
    <property type="entry name" value="PRX_like2"/>
    <property type="match status" value="1"/>
</dbReference>
<keyword evidence="14" id="KW-1185">Reference proteome</keyword>
<accession>A0A401ZLN0</accession>
<comment type="caution">
    <text evidence="13">The sequence shown here is derived from an EMBL/GenBank/DDBJ whole genome shotgun (WGS) entry which is preliminary data.</text>
</comment>
<evidence type="ECO:0000256" key="2">
    <source>
        <dbReference type="ARBA" id="ARBA00013017"/>
    </source>
</evidence>
<evidence type="ECO:0000256" key="9">
    <source>
        <dbReference type="ARBA" id="ARBA00038489"/>
    </source>
</evidence>
<evidence type="ECO:0000259" key="12">
    <source>
        <dbReference type="PROSITE" id="PS51352"/>
    </source>
</evidence>
<dbReference type="Pfam" id="PF00578">
    <property type="entry name" value="AhpC-TSA"/>
    <property type="match status" value="1"/>
</dbReference>
<evidence type="ECO:0000256" key="5">
    <source>
        <dbReference type="ARBA" id="ARBA00023002"/>
    </source>
</evidence>
<dbReference type="AlphaFoldDB" id="A0A401ZLN0"/>
<feature type="domain" description="Thioredoxin" evidence="12">
    <location>
        <begin position="50"/>
        <end position="223"/>
    </location>
</feature>
<organism evidence="13 14">
    <name type="scientific">Dictyobacter aurantiacus</name>
    <dbReference type="NCBI Taxonomy" id="1936993"/>
    <lineage>
        <taxon>Bacteria</taxon>
        <taxon>Bacillati</taxon>
        <taxon>Chloroflexota</taxon>
        <taxon>Ktedonobacteria</taxon>
        <taxon>Ktedonobacterales</taxon>
        <taxon>Dictyobacteraceae</taxon>
        <taxon>Dictyobacter</taxon>
    </lineage>
</organism>
<evidence type="ECO:0000256" key="4">
    <source>
        <dbReference type="ARBA" id="ARBA00022862"/>
    </source>
</evidence>
<dbReference type="InterPro" id="IPR050924">
    <property type="entry name" value="Peroxiredoxin_BCP/PrxQ"/>
</dbReference>
<gene>
    <name evidence="13" type="ORF">KDAU_51200</name>
</gene>
<dbReference type="InterPro" id="IPR000866">
    <property type="entry name" value="AhpC/TSA"/>
</dbReference>
<evidence type="ECO:0000256" key="6">
    <source>
        <dbReference type="ARBA" id="ARBA00023157"/>
    </source>
</evidence>
<dbReference type="GO" id="GO:0008379">
    <property type="term" value="F:thioredoxin peroxidase activity"/>
    <property type="evidence" value="ECO:0007669"/>
    <property type="project" value="TreeGrafter"/>
</dbReference>
<dbReference type="GO" id="GO:0005737">
    <property type="term" value="C:cytoplasm"/>
    <property type="evidence" value="ECO:0007669"/>
    <property type="project" value="TreeGrafter"/>
</dbReference>
<dbReference type="PROSITE" id="PS51352">
    <property type="entry name" value="THIOREDOXIN_2"/>
    <property type="match status" value="1"/>
</dbReference>
<evidence type="ECO:0000313" key="13">
    <source>
        <dbReference type="EMBL" id="GCE07791.1"/>
    </source>
</evidence>
<evidence type="ECO:0000256" key="1">
    <source>
        <dbReference type="ARBA" id="ARBA00003330"/>
    </source>
</evidence>
<dbReference type="EC" id="1.11.1.24" evidence="2"/>
<dbReference type="GO" id="GO:0034599">
    <property type="term" value="P:cellular response to oxidative stress"/>
    <property type="evidence" value="ECO:0007669"/>
    <property type="project" value="TreeGrafter"/>
</dbReference>
<dbReference type="RefSeq" id="WP_126599873.1">
    <property type="nucleotide sequence ID" value="NZ_BIFQ01000002.1"/>
</dbReference>
<evidence type="ECO:0000256" key="8">
    <source>
        <dbReference type="ARBA" id="ARBA00032824"/>
    </source>
</evidence>
<comment type="function">
    <text evidence="1">Thiol-specific peroxidase that catalyzes the reduction of hydrogen peroxide and organic hydroperoxides to water and alcohols, respectively. Plays a role in cell protection against oxidative stress by detoxifying peroxides and as sensor of hydrogen peroxide-mediated signaling events.</text>
</comment>
<dbReference type="PANTHER" id="PTHR42801:SF7">
    <property type="entry name" value="SLL1159 PROTEIN"/>
    <property type="match status" value="1"/>
</dbReference>
<name>A0A401ZLN0_9CHLR</name>
<keyword evidence="4" id="KW-0049">Antioxidant</keyword>
<comment type="catalytic activity">
    <reaction evidence="11">
        <text>a hydroperoxide + [thioredoxin]-dithiol = an alcohol + [thioredoxin]-disulfide + H2O</text>
        <dbReference type="Rhea" id="RHEA:62620"/>
        <dbReference type="Rhea" id="RHEA-COMP:10698"/>
        <dbReference type="Rhea" id="RHEA-COMP:10700"/>
        <dbReference type="ChEBI" id="CHEBI:15377"/>
        <dbReference type="ChEBI" id="CHEBI:29950"/>
        <dbReference type="ChEBI" id="CHEBI:30879"/>
        <dbReference type="ChEBI" id="CHEBI:35924"/>
        <dbReference type="ChEBI" id="CHEBI:50058"/>
        <dbReference type="EC" id="1.11.1.24"/>
    </reaction>
</comment>
<keyword evidence="3" id="KW-0575">Peroxidase</keyword>
<dbReference type="InterPro" id="IPR013766">
    <property type="entry name" value="Thioredoxin_domain"/>
</dbReference>
<evidence type="ECO:0000256" key="11">
    <source>
        <dbReference type="ARBA" id="ARBA00049091"/>
    </source>
</evidence>
<reference evidence="14" key="1">
    <citation type="submission" date="2018-12" db="EMBL/GenBank/DDBJ databases">
        <title>Tengunoibacter tsumagoiensis gen. nov., sp. nov., Dictyobacter kobayashii sp. nov., D. alpinus sp. nov., and D. joshuensis sp. nov. and description of Dictyobacteraceae fam. nov. within the order Ktedonobacterales isolated from Tengu-no-mugimeshi.</title>
        <authorList>
            <person name="Wang C.M."/>
            <person name="Zheng Y."/>
            <person name="Sakai Y."/>
            <person name="Toyoda A."/>
            <person name="Minakuchi Y."/>
            <person name="Abe K."/>
            <person name="Yokota A."/>
            <person name="Yabe S."/>
        </authorList>
    </citation>
    <scope>NUCLEOTIDE SEQUENCE [LARGE SCALE GENOMIC DNA]</scope>
    <source>
        <strain evidence="14">S-27</strain>
    </source>
</reference>
<evidence type="ECO:0000256" key="3">
    <source>
        <dbReference type="ARBA" id="ARBA00022559"/>
    </source>
</evidence>
<evidence type="ECO:0000313" key="14">
    <source>
        <dbReference type="Proteomes" id="UP000287224"/>
    </source>
</evidence>
<comment type="similarity">
    <text evidence="9">Belongs to the peroxiredoxin family. BCP/PrxQ subfamily.</text>
</comment>
<proteinExistence type="inferred from homology"/>
<dbReference type="Gene3D" id="3.40.30.10">
    <property type="entry name" value="Glutaredoxin"/>
    <property type="match status" value="1"/>
</dbReference>
<protein>
    <recommendedName>
        <fullName evidence="2">thioredoxin-dependent peroxiredoxin</fullName>
        <ecNumber evidence="2">1.11.1.24</ecNumber>
    </recommendedName>
    <alternativeName>
        <fullName evidence="10">Bacterioferritin comigratory protein</fullName>
    </alternativeName>
    <alternativeName>
        <fullName evidence="8">Thioredoxin peroxidase</fullName>
    </alternativeName>
</protein>
<dbReference type="Proteomes" id="UP000287224">
    <property type="component" value="Unassembled WGS sequence"/>
</dbReference>
<evidence type="ECO:0000256" key="7">
    <source>
        <dbReference type="ARBA" id="ARBA00023284"/>
    </source>
</evidence>
<dbReference type="SUPFAM" id="SSF52833">
    <property type="entry name" value="Thioredoxin-like"/>
    <property type="match status" value="1"/>
</dbReference>
<keyword evidence="5" id="KW-0560">Oxidoreductase</keyword>
<dbReference type="OrthoDB" id="9809746at2"/>
<keyword evidence="6" id="KW-1015">Disulfide bond</keyword>
<evidence type="ECO:0000256" key="10">
    <source>
        <dbReference type="ARBA" id="ARBA00041373"/>
    </source>
</evidence>
<dbReference type="InterPro" id="IPR036249">
    <property type="entry name" value="Thioredoxin-like_sf"/>
</dbReference>